<comment type="function">
    <text evidence="9 12">Part of the Sec protein translocase complex. Interacts with the SecYEG preprotein conducting channel. SecDF uses the proton motive force (PMF) to complete protein translocation after the ATP-dependent function of SecA.</text>
</comment>
<comment type="subunit">
    <text evidence="12">Forms a complex with SecD. Part of the essential Sec protein translocation apparatus which comprises SecA, SecYEG and auxiliary proteins SecDF-YajC and YidC.</text>
</comment>
<accession>A0A086YCY0</accession>
<dbReference type="InterPro" id="IPR022645">
    <property type="entry name" value="SecD/SecF_bac"/>
</dbReference>
<evidence type="ECO:0000256" key="5">
    <source>
        <dbReference type="ARBA" id="ARBA00022927"/>
    </source>
</evidence>
<reference evidence="13 14" key="1">
    <citation type="submission" date="2014-03" db="EMBL/GenBank/DDBJ databases">
        <title>Genome of Haematobacter massiliensis CCUG 47968.</title>
        <authorList>
            <person name="Wang D."/>
            <person name="Wang G."/>
        </authorList>
    </citation>
    <scope>NUCLEOTIDE SEQUENCE [LARGE SCALE GENOMIC DNA]</scope>
    <source>
        <strain evidence="13 14">CCUG 47968</strain>
    </source>
</reference>
<evidence type="ECO:0000256" key="7">
    <source>
        <dbReference type="ARBA" id="ARBA00023010"/>
    </source>
</evidence>
<evidence type="ECO:0000256" key="4">
    <source>
        <dbReference type="ARBA" id="ARBA00022692"/>
    </source>
</evidence>
<dbReference type="STRING" id="195105.CN97_06900"/>
<feature type="transmembrane region" description="Helical" evidence="12">
    <location>
        <begin position="275"/>
        <end position="301"/>
    </location>
</feature>
<keyword evidence="8 12" id="KW-0472">Membrane</keyword>
<dbReference type="GO" id="GO:0015450">
    <property type="term" value="F:protein-transporting ATPase activity"/>
    <property type="evidence" value="ECO:0007669"/>
    <property type="project" value="InterPro"/>
</dbReference>
<dbReference type="eggNOG" id="COG0341">
    <property type="taxonomic scope" value="Bacteria"/>
</dbReference>
<dbReference type="GO" id="GO:0006605">
    <property type="term" value="P:protein targeting"/>
    <property type="evidence" value="ECO:0007669"/>
    <property type="project" value="UniProtKB-UniRule"/>
</dbReference>
<dbReference type="Gene3D" id="1.20.1640.10">
    <property type="entry name" value="Multidrug efflux transporter AcrB transmembrane domain"/>
    <property type="match status" value="1"/>
</dbReference>
<keyword evidence="14" id="KW-1185">Reference proteome</keyword>
<keyword evidence="6 12" id="KW-1133">Transmembrane helix</keyword>
<comment type="similarity">
    <text evidence="10">In the C-terminal section; belongs to the SecD/SecF family. SecF subfamily.</text>
</comment>
<dbReference type="InterPro" id="IPR055344">
    <property type="entry name" value="SecD_SecF_C_bact"/>
</dbReference>
<dbReference type="NCBIfam" id="TIGR00966">
    <property type="entry name" value="transloc_SecF"/>
    <property type="match status" value="1"/>
</dbReference>
<evidence type="ECO:0000256" key="6">
    <source>
        <dbReference type="ARBA" id="ARBA00022989"/>
    </source>
</evidence>
<dbReference type="PANTHER" id="PTHR30081">
    <property type="entry name" value="PROTEIN-EXPORT MEMBRANE PROTEIN SEC"/>
    <property type="match status" value="1"/>
</dbReference>
<evidence type="ECO:0000256" key="3">
    <source>
        <dbReference type="ARBA" id="ARBA00022475"/>
    </source>
</evidence>
<dbReference type="InterPro" id="IPR048634">
    <property type="entry name" value="SecD_SecF_C"/>
</dbReference>
<feature type="transmembrane region" description="Helical" evidence="12">
    <location>
        <begin position="199"/>
        <end position="223"/>
    </location>
</feature>
<feature type="transmembrane region" description="Helical" evidence="12">
    <location>
        <begin position="21"/>
        <end position="42"/>
    </location>
</feature>
<dbReference type="InterPro" id="IPR005665">
    <property type="entry name" value="SecF_bac"/>
</dbReference>
<gene>
    <name evidence="12" type="primary">secF</name>
    <name evidence="13" type="ORF">CN97_06900</name>
</gene>
<comment type="subcellular location">
    <subcellularLocation>
        <location evidence="1 12">Cell membrane</location>
        <topology evidence="1 12">Multi-pass membrane protein</topology>
    </subcellularLocation>
</comment>
<dbReference type="SUPFAM" id="SSF82866">
    <property type="entry name" value="Multidrug efflux transporter AcrB transmembrane domain"/>
    <property type="match status" value="1"/>
</dbReference>
<dbReference type="InterPro" id="IPR022646">
    <property type="entry name" value="SecD/SecF_CS"/>
</dbReference>
<dbReference type="GO" id="GO:0005886">
    <property type="term" value="C:plasma membrane"/>
    <property type="evidence" value="ECO:0007669"/>
    <property type="project" value="UniProtKB-SubCell"/>
</dbReference>
<proteinExistence type="inferred from homology"/>
<keyword evidence="7 12" id="KW-0811">Translocation</keyword>
<feature type="transmembrane region" description="Helical" evidence="12">
    <location>
        <begin position="250"/>
        <end position="269"/>
    </location>
</feature>
<dbReference type="Pfam" id="PF07549">
    <property type="entry name" value="Sec_GG"/>
    <property type="match status" value="1"/>
</dbReference>
<dbReference type="GO" id="GO:0065002">
    <property type="term" value="P:intracellular protein transmembrane transport"/>
    <property type="evidence" value="ECO:0007669"/>
    <property type="project" value="UniProtKB-UniRule"/>
</dbReference>
<dbReference type="GO" id="GO:0043952">
    <property type="term" value="P:protein transport by the Sec complex"/>
    <property type="evidence" value="ECO:0007669"/>
    <property type="project" value="UniProtKB-UniRule"/>
</dbReference>
<dbReference type="PRINTS" id="PR01755">
    <property type="entry name" value="SECFTRNLCASE"/>
</dbReference>
<dbReference type="InterPro" id="IPR022813">
    <property type="entry name" value="SecD/SecF_arch_bac"/>
</dbReference>
<dbReference type="NCBIfam" id="TIGR00916">
    <property type="entry name" value="2A0604s01"/>
    <property type="match status" value="1"/>
</dbReference>
<dbReference type="Pfam" id="PF02355">
    <property type="entry name" value="SecD_SecF_C"/>
    <property type="match status" value="1"/>
</dbReference>
<organism evidence="13 14">
    <name type="scientific">Haematobacter massiliensis</name>
    <dbReference type="NCBI Taxonomy" id="195105"/>
    <lineage>
        <taxon>Bacteria</taxon>
        <taxon>Pseudomonadati</taxon>
        <taxon>Pseudomonadota</taxon>
        <taxon>Alphaproteobacteria</taxon>
        <taxon>Rhodobacterales</taxon>
        <taxon>Paracoccaceae</taxon>
        <taxon>Haematobacter</taxon>
    </lineage>
</organism>
<keyword evidence="3 12" id="KW-1003">Cell membrane</keyword>
<name>A0A086YCY0_9RHOB</name>
<evidence type="ECO:0000313" key="13">
    <source>
        <dbReference type="EMBL" id="KFI32130.1"/>
    </source>
</evidence>
<evidence type="ECO:0000313" key="14">
    <source>
        <dbReference type="Proteomes" id="UP000028826"/>
    </source>
</evidence>
<protein>
    <recommendedName>
        <fullName evidence="12">Protein-export membrane protein SecF</fullName>
    </recommendedName>
</protein>
<evidence type="ECO:0000256" key="9">
    <source>
        <dbReference type="ARBA" id="ARBA00059018"/>
    </source>
</evidence>
<comment type="caution">
    <text evidence="13">The sequence shown here is derived from an EMBL/GenBank/DDBJ whole genome shotgun (WGS) entry which is preliminary data.</text>
</comment>
<feature type="transmembrane region" description="Helical" evidence="12">
    <location>
        <begin position="171"/>
        <end position="193"/>
    </location>
</feature>
<dbReference type="HAMAP" id="MF_01464_B">
    <property type="entry name" value="SecF_B"/>
    <property type="match status" value="1"/>
</dbReference>
<dbReference type="EMBL" id="JGYG01000001">
    <property type="protein sequence ID" value="KFI32130.1"/>
    <property type="molecule type" value="Genomic_DNA"/>
</dbReference>
<feature type="transmembrane region" description="Helical" evidence="12">
    <location>
        <begin position="144"/>
        <end position="164"/>
    </location>
</feature>
<comment type="similarity">
    <text evidence="11">In the N-terminal section; belongs to the SecD/SecF family. SecD subfamily.</text>
</comment>
<keyword evidence="5 12" id="KW-0653">Protein transport</keyword>
<dbReference type="Proteomes" id="UP000028826">
    <property type="component" value="Unassembled WGS sequence"/>
</dbReference>
<evidence type="ECO:0000256" key="8">
    <source>
        <dbReference type="ARBA" id="ARBA00023136"/>
    </source>
</evidence>
<keyword evidence="2 12" id="KW-0813">Transport</keyword>
<keyword evidence="4 12" id="KW-0812">Transmembrane</keyword>
<evidence type="ECO:0000256" key="12">
    <source>
        <dbReference type="HAMAP-Rule" id="MF_01464"/>
    </source>
</evidence>
<dbReference type="RefSeq" id="WP_035706530.1">
    <property type="nucleotide sequence ID" value="NZ_CAMIFG010000009.1"/>
</dbReference>
<evidence type="ECO:0000256" key="11">
    <source>
        <dbReference type="ARBA" id="ARBA00061053"/>
    </source>
</evidence>
<dbReference type="PANTHER" id="PTHR30081:SF8">
    <property type="entry name" value="PROTEIN TRANSLOCASE SUBUNIT SECF"/>
    <property type="match status" value="1"/>
</dbReference>
<evidence type="ECO:0000256" key="2">
    <source>
        <dbReference type="ARBA" id="ARBA00022448"/>
    </source>
</evidence>
<evidence type="ECO:0000256" key="10">
    <source>
        <dbReference type="ARBA" id="ARBA00060856"/>
    </source>
</evidence>
<comment type="similarity">
    <text evidence="12">Belongs to the SecD/SecF family. SecF subfamily.</text>
</comment>
<evidence type="ECO:0000256" key="1">
    <source>
        <dbReference type="ARBA" id="ARBA00004651"/>
    </source>
</evidence>
<sequence length="321" mass="35205">MYRLKLVPDNTNWDFFRFARVVFPASVLAMVIAIASCFTLGFNFGIDFLGGTTIRTEASQPVDIGAYRNALEPLGYGDVTLTQVYDPTFRSDQHVAQIRIQAPDDAHMLSSEQIAAAERALQAVDPTIRFQAVETVGPKVSGELVSMALLSLGAALIGIMFYIWMRFEWQFGVAAVAALLHDAVMTIGVFSLFQIKFDLTVVAAVLTVVGYSINDTVVIFDRVRENLVKFKKRSLKDIVNLSLNETLSRTIMTTMTTFLALLVLLALGGDVIRGFSFAMVFGIFVGCYSTIFIASVVLIWLGVDRSDKTEKVGKDAAKAAP</sequence>
<dbReference type="FunFam" id="1.20.1640.10:FF:000024">
    <property type="entry name" value="Multifunctional fusion protein"/>
    <property type="match status" value="1"/>
</dbReference>
<dbReference type="AlphaFoldDB" id="A0A086YCY0"/>
<dbReference type="OrthoDB" id="9774769at2"/>